<dbReference type="EMBL" id="GL379903">
    <property type="protein sequence ID" value="EGT33226.1"/>
    <property type="molecule type" value="Genomic_DNA"/>
</dbReference>
<dbReference type="Proteomes" id="UP000008068">
    <property type="component" value="Unassembled WGS sequence"/>
</dbReference>
<evidence type="ECO:0000313" key="2">
    <source>
        <dbReference type="Proteomes" id="UP000008068"/>
    </source>
</evidence>
<accession>G0NL11</accession>
<reference evidence="2" key="1">
    <citation type="submission" date="2011-07" db="EMBL/GenBank/DDBJ databases">
        <authorList>
            <consortium name="Caenorhabditis brenneri Sequencing and Analysis Consortium"/>
            <person name="Wilson R.K."/>
        </authorList>
    </citation>
    <scope>NUCLEOTIDE SEQUENCE [LARGE SCALE GENOMIC DNA]</scope>
    <source>
        <strain evidence="2">PB2801</strain>
    </source>
</reference>
<evidence type="ECO:0000313" key="1">
    <source>
        <dbReference type="EMBL" id="EGT33226.1"/>
    </source>
</evidence>
<keyword evidence="2" id="KW-1185">Reference proteome</keyword>
<dbReference type="AlphaFoldDB" id="G0NL11"/>
<dbReference type="InParanoid" id="G0NL11"/>
<gene>
    <name evidence="1" type="ORF">CAEBREN_28896</name>
</gene>
<organism evidence="2">
    <name type="scientific">Caenorhabditis brenneri</name>
    <name type="common">Nematode worm</name>
    <dbReference type="NCBI Taxonomy" id="135651"/>
    <lineage>
        <taxon>Eukaryota</taxon>
        <taxon>Metazoa</taxon>
        <taxon>Ecdysozoa</taxon>
        <taxon>Nematoda</taxon>
        <taxon>Chromadorea</taxon>
        <taxon>Rhabditida</taxon>
        <taxon>Rhabditina</taxon>
        <taxon>Rhabditomorpha</taxon>
        <taxon>Rhabditoidea</taxon>
        <taxon>Rhabditidae</taxon>
        <taxon>Peloderinae</taxon>
        <taxon>Caenorhabditis</taxon>
    </lineage>
</organism>
<proteinExistence type="predicted"/>
<sequence>MYKHKLNQFQDNWLYHIYFSDIIYICAKEIIALSTGNMWLNIVNNRQTDVSYYSDDEDFEYISSDEEYEIVYKDYPAYQQPKAISL</sequence>
<name>G0NL11_CAEBE</name>
<dbReference type="HOGENOM" id="CLU_2499880_0_0_1"/>
<protein>
    <submittedName>
        <fullName evidence="1">Uncharacterized protein</fullName>
    </submittedName>
</protein>